<feature type="transmembrane region" description="Helical" evidence="1">
    <location>
        <begin position="12"/>
        <end position="34"/>
    </location>
</feature>
<keyword evidence="1" id="KW-0472">Membrane</keyword>
<evidence type="ECO:0000313" key="2">
    <source>
        <dbReference type="EMBL" id="RNF64217.1"/>
    </source>
</evidence>
<dbReference type="Pfam" id="PF07963">
    <property type="entry name" value="N_methyl"/>
    <property type="match status" value="1"/>
</dbReference>
<dbReference type="Gene3D" id="3.30.700.10">
    <property type="entry name" value="Glycoprotein, Type 4 Pilin"/>
    <property type="match status" value="1"/>
</dbReference>
<dbReference type="InterPro" id="IPR012902">
    <property type="entry name" value="N_methyl_site"/>
</dbReference>
<dbReference type="RefSeq" id="WP_123103154.1">
    <property type="nucleotide sequence ID" value="NZ_CP127527.1"/>
</dbReference>
<gene>
    <name evidence="2" type="ORF">EC580_05990</name>
</gene>
<dbReference type="OrthoDB" id="5902365at2"/>
<evidence type="ECO:0000256" key="1">
    <source>
        <dbReference type="SAM" id="Phobius"/>
    </source>
</evidence>
<dbReference type="EMBL" id="RIZI01000152">
    <property type="protein sequence ID" value="RNF64217.1"/>
    <property type="molecule type" value="Genomic_DNA"/>
</dbReference>
<comment type="caution">
    <text evidence="2">The sequence shown here is derived from an EMBL/GenBank/DDBJ whole genome shotgun (WGS) entry which is preliminary data.</text>
</comment>
<dbReference type="SUPFAM" id="SSF54523">
    <property type="entry name" value="Pili subunits"/>
    <property type="match status" value="1"/>
</dbReference>
<keyword evidence="1" id="KW-0812">Transmembrane</keyword>
<reference evidence="2" key="1">
    <citation type="submission" date="2018-10" db="EMBL/GenBank/DDBJ databases">
        <title>Acidithiobacillus sulfuriphilus sp. nov.: an extremely acidophilic sulfur-oxidizing chemolithotroph isolated from a neutral pH environment.</title>
        <authorList>
            <person name="Falagan C."/>
            <person name="Moya-Beltran A."/>
            <person name="Quatrini R."/>
            <person name="Johnson D.B."/>
        </authorList>
    </citation>
    <scope>NUCLEOTIDE SEQUENCE [LARGE SCALE GENOMIC DNA]</scope>
    <source>
        <strain evidence="2">CJ-2</strain>
    </source>
</reference>
<dbReference type="NCBIfam" id="TIGR02532">
    <property type="entry name" value="IV_pilin_GFxxxE"/>
    <property type="match status" value="1"/>
</dbReference>
<dbReference type="AlphaFoldDB" id="A0A3M8R6M3"/>
<sequence length="149" mass="15133">MRQPSNEQGFTLIELIVVIVILGILAAFAIPRFVNLQNDARVSVLQGINGSLQAASALVYSKSLINGATGLASSSANIGQGVTIATAYGYPTAGSVSQALQNLTNISTNNSGTFWPTSASNSATCEVVYTAAASSIAPATVSTNSSDCS</sequence>
<organism evidence="2">
    <name type="scientific">Acidithiobacillus sulfuriphilus</name>
    <dbReference type="NCBI Taxonomy" id="1867749"/>
    <lineage>
        <taxon>Bacteria</taxon>
        <taxon>Pseudomonadati</taxon>
        <taxon>Pseudomonadota</taxon>
        <taxon>Acidithiobacillia</taxon>
        <taxon>Acidithiobacillales</taxon>
        <taxon>Acidithiobacillaceae</taxon>
        <taxon>Acidithiobacillus</taxon>
    </lineage>
</organism>
<name>A0A3M8R6M3_9PROT</name>
<protein>
    <submittedName>
        <fullName evidence="2">Type II secretion system protein</fullName>
    </submittedName>
</protein>
<keyword evidence="1" id="KW-1133">Transmembrane helix</keyword>
<dbReference type="PROSITE" id="PS00409">
    <property type="entry name" value="PROKAR_NTER_METHYL"/>
    <property type="match status" value="1"/>
</dbReference>
<proteinExistence type="predicted"/>
<dbReference type="InterPro" id="IPR045584">
    <property type="entry name" value="Pilin-like"/>
</dbReference>
<accession>A0A3M8R6M3</accession>